<dbReference type="PATRIC" id="fig|1341181.4.peg.467"/>
<keyword evidence="3" id="KW-0732">Signal</keyword>
<feature type="signal peptide" evidence="3">
    <location>
        <begin position="1"/>
        <end position="26"/>
    </location>
</feature>
<sequence>MQILRNKSIPILYGVVMLLFCGTVSAQTQADSISPCKIVAIPDLFKKKDSTTILKPIKNSFLIVMPIIGSQPATGFMYGAVAQYTFKGDQPKDKYSTVSLNVTYTTKKQLMINVKNNVLLKNNSIFLSGDWRYYIFTQSNYGLGTDIIPPNSSDDGFSLDAITEPMDYDYFKFHQTISWEFEKNYYMGGGVAIDIYTSIEDKNLKVEEGQYTEHYNYSQLHGFDNLEYVVNGLSFNMVHDSRDNQINPNNGWFANFNYRFNPSLNDRQRKSQILFGEYRHFIPLSPTNKQHVLGFWTYGQFLIQGDLPYLNLPAIGWDQRSRGGKGYTQGLFRGFDLVYFETEYRFPITCNQLISGTVFANFTTASNDDTDVKLFQYIQPAAGIGLRFLIDKPTRTNIILNYAWGRDSKAFYLNAGETF</sequence>
<name>V6SUY4_9FLAO</name>
<reference evidence="5 6" key="1">
    <citation type="submission" date="2013-08" db="EMBL/GenBank/DDBJ databases">
        <title>Flavobacterium limnosediminis JC2902 genome sequencing.</title>
        <authorList>
            <person name="Lee K."/>
            <person name="Yi H."/>
            <person name="Park S."/>
            <person name="Chun J."/>
        </authorList>
    </citation>
    <scope>NUCLEOTIDE SEQUENCE [LARGE SCALE GENOMIC DNA]</scope>
    <source>
        <strain evidence="5 6">JC2902</strain>
    </source>
</reference>
<dbReference type="Pfam" id="PF01103">
    <property type="entry name" value="Omp85"/>
    <property type="match status" value="1"/>
</dbReference>
<proteinExistence type="predicted"/>
<feature type="chain" id="PRO_5004752823" evidence="3">
    <location>
        <begin position="27"/>
        <end position="419"/>
    </location>
</feature>
<dbReference type="Gene3D" id="2.40.160.50">
    <property type="entry name" value="membrane protein fhac: a member of the omp85/tpsb transporter family"/>
    <property type="match status" value="1"/>
</dbReference>
<dbReference type="InterPro" id="IPR000184">
    <property type="entry name" value="Bac_surfAg_D15"/>
</dbReference>
<dbReference type="EMBL" id="AVGG01000001">
    <property type="protein sequence ID" value="ESU29987.1"/>
    <property type="molecule type" value="Genomic_DNA"/>
</dbReference>
<accession>V6SUY4</accession>
<dbReference type="Proteomes" id="UP000018004">
    <property type="component" value="Unassembled WGS sequence"/>
</dbReference>
<gene>
    <name evidence="5" type="ORF">FLJC2902T_04720</name>
</gene>
<dbReference type="RefSeq" id="WP_023578164.1">
    <property type="nucleotide sequence ID" value="NZ_AVGG01000001.1"/>
</dbReference>
<dbReference type="OrthoDB" id="621220at2"/>
<comment type="caution">
    <text evidence="5">The sequence shown here is derived from an EMBL/GenBank/DDBJ whole genome shotgun (WGS) entry which is preliminary data.</text>
</comment>
<evidence type="ECO:0000313" key="6">
    <source>
        <dbReference type="Proteomes" id="UP000018004"/>
    </source>
</evidence>
<evidence type="ECO:0000256" key="3">
    <source>
        <dbReference type="SAM" id="SignalP"/>
    </source>
</evidence>
<organism evidence="5 6">
    <name type="scientific">Flavobacterium limnosediminis JC2902</name>
    <dbReference type="NCBI Taxonomy" id="1341181"/>
    <lineage>
        <taxon>Bacteria</taxon>
        <taxon>Pseudomonadati</taxon>
        <taxon>Bacteroidota</taxon>
        <taxon>Flavobacteriia</taxon>
        <taxon>Flavobacteriales</taxon>
        <taxon>Flavobacteriaceae</taxon>
        <taxon>Flavobacterium</taxon>
    </lineage>
</organism>
<dbReference type="eggNOG" id="COG4775">
    <property type="taxonomic scope" value="Bacteria"/>
</dbReference>
<feature type="domain" description="Bacterial surface antigen (D15)" evidence="4">
    <location>
        <begin position="195"/>
        <end position="419"/>
    </location>
</feature>
<dbReference type="STRING" id="1341181.FLJC2902T_04720"/>
<evidence type="ECO:0000256" key="2">
    <source>
        <dbReference type="ARBA" id="ARBA00023136"/>
    </source>
</evidence>
<comment type="subcellular location">
    <subcellularLocation>
        <location evidence="1">Membrane</location>
    </subcellularLocation>
</comment>
<evidence type="ECO:0000256" key="1">
    <source>
        <dbReference type="ARBA" id="ARBA00004370"/>
    </source>
</evidence>
<evidence type="ECO:0000313" key="5">
    <source>
        <dbReference type="EMBL" id="ESU29987.1"/>
    </source>
</evidence>
<protein>
    <submittedName>
        <fullName evidence="5">Surface antigen (D15)</fullName>
    </submittedName>
</protein>
<keyword evidence="6" id="KW-1185">Reference proteome</keyword>
<dbReference type="AlphaFoldDB" id="V6SUY4"/>
<evidence type="ECO:0000259" key="4">
    <source>
        <dbReference type="Pfam" id="PF01103"/>
    </source>
</evidence>
<keyword evidence="2" id="KW-0472">Membrane</keyword>
<dbReference type="GO" id="GO:0019867">
    <property type="term" value="C:outer membrane"/>
    <property type="evidence" value="ECO:0007669"/>
    <property type="project" value="InterPro"/>
</dbReference>